<gene>
    <name evidence="1" type="ORF">C7H19_24685</name>
</gene>
<name>A0A2T1LQJ5_9CHRO</name>
<accession>A0A2T1LQJ5</accession>
<reference evidence="1 2" key="1">
    <citation type="submission" date="2018-03" db="EMBL/GenBank/DDBJ databases">
        <title>The ancient ancestry and fast evolution of plastids.</title>
        <authorList>
            <person name="Moore K.R."/>
            <person name="Magnabosco C."/>
            <person name="Momper L."/>
            <person name="Gold D.A."/>
            <person name="Bosak T."/>
            <person name="Fournier G.P."/>
        </authorList>
    </citation>
    <scope>NUCLEOTIDE SEQUENCE [LARGE SCALE GENOMIC DNA]</scope>
    <source>
        <strain evidence="1 2">CCALA 016</strain>
    </source>
</reference>
<reference evidence="1 2" key="2">
    <citation type="submission" date="2018-03" db="EMBL/GenBank/DDBJ databases">
        <authorList>
            <person name="Keele B.F."/>
        </authorList>
    </citation>
    <scope>NUCLEOTIDE SEQUENCE [LARGE SCALE GENOMIC DNA]</scope>
    <source>
        <strain evidence="1 2">CCALA 016</strain>
    </source>
</reference>
<dbReference type="OrthoDB" id="488706at2"/>
<dbReference type="EMBL" id="PXOH01000074">
    <property type="protein sequence ID" value="PSF28488.1"/>
    <property type="molecule type" value="Genomic_DNA"/>
</dbReference>
<comment type="caution">
    <text evidence="1">The sequence shown here is derived from an EMBL/GenBank/DDBJ whole genome shotgun (WGS) entry which is preliminary data.</text>
</comment>
<keyword evidence="2" id="KW-1185">Reference proteome</keyword>
<evidence type="ECO:0000313" key="1">
    <source>
        <dbReference type="EMBL" id="PSF28488.1"/>
    </source>
</evidence>
<proteinExistence type="predicted"/>
<protein>
    <submittedName>
        <fullName evidence="1">Uncharacterized protein</fullName>
    </submittedName>
</protein>
<dbReference type="AlphaFoldDB" id="A0A2T1LQJ5"/>
<organism evidence="1 2">
    <name type="scientific">Aphanothece hegewaldii CCALA 016</name>
    <dbReference type="NCBI Taxonomy" id="2107694"/>
    <lineage>
        <taxon>Bacteria</taxon>
        <taxon>Bacillati</taxon>
        <taxon>Cyanobacteriota</taxon>
        <taxon>Cyanophyceae</taxon>
        <taxon>Oscillatoriophycideae</taxon>
        <taxon>Chroococcales</taxon>
        <taxon>Aphanothecaceae</taxon>
        <taxon>Aphanothece</taxon>
    </lineage>
</organism>
<sequence length="68" mass="7946">MPSKKIQVREYTVRAHDRIIHTRSFKFICSFCHATCQRETYATACPKYGNECGGVKSKCLRFETQQKK</sequence>
<evidence type="ECO:0000313" key="2">
    <source>
        <dbReference type="Proteomes" id="UP000239001"/>
    </source>
</evidence>
<dbReference type="Proteomes" id="UP000239001">
    <property type="component" value="Unassembled WGS sequence"/>
</dbReference>